<reference evidence="2 3" key="1">
    <citation type="journal article" date="2016" name="PLoS ONE">
        <title>A First Insight into the Genome of the Filter-Feeder Mussel Mytilus galloprovincialis.</title>
        <authorList>
            <person name="Murgarella M."/>
            <person name="Puiu D."/>
            <person name="Novoa B."/>
            <person name="Figueras A."/>
            <person name="Posada D."/>
            <person name="Canchaya C."/>
        </authorList>
    </citation>
    <scope>NUCLEOTIDE SEQUENCE [LARGE SCALE GENOMIC DNA]</scope>
    <source>
        <tissue evidence="2">Muscle</tissue>
    </source>
</reference>
<dbReference type="InterPro" id="IPR017868">
    <property type="entry name" value="Filamin/ABP280_repeat-like"/>
</dbReference>
<dbReference type="Proteomes" id="UP000266721">
    <property type="component" value="Unassembled WGS sequence"/>
</dbReference>
<dbReference type="SUPFAM" id="SSF81296">
    <property type="entry name" value="E set domains"/>
    <property type="match status" value="1"/>
</dbReference>
<dbReference type="AlphaFoldDB" id="A0A3L5TSX4"/>
<accession>A0A3L5TSX4</accession>
<dbReference type="PROSITE" id="PS50194">
    <property type="entry name" value="FILAMIN_REPEAT"/>
    <property type="match status" value="1"/>
</dbReference>
<dbReference type="InterPro" id="IPR014756">
    <property type="entry name" value="Ig_E-set"/>
</dbReference>
<evidence type="ECO:0000256" key="1">
    <source>
        <dbReference type="PROSITE-ProRule" id="PRU00087"/>
    </source>
</evidence>
<gene>
    <name evidence="2" type="ORF">AM593_07033</name>
</gene>
<dbReference type="InterPro" id="IPR013783">
    <property type="entry name" value="Ig-like_fold"/>
</dbReference>
<sequence>MFSFKGNGKEIDTRWREISSTALEFSYLPERAGIYKIKVMWNEREILGSPFHTKITDRSRVSLMDDLTELMDENGHLALVCNQETRLHYDITDAGPGSFNAEVLSPSGKLKVNLRKPDTDQIEVAFIAKEE</sequence>
<dbReference type="EMBL" id="KV585473">
    <property type="protein sequence ID" value="OPL33002.1"/>
    <property type="molecule type" value="Genomic_DNA"/>
</dbReference>
<protein>
    <submittedName>
        <fullName evidence="2">Uncharacterized protein</fullName>
    </submittedName>
</protein>
<proteinExistence type="predicted"/>
<name>A0A3L5TSX4_MYTGA</name>
<comment type="caution">
    <text evidence="2">The sequence shown here is derived from an EMBL/GenBank/DDBJ whole genome shotgun (WGS) entry which is preliminary data.</text>
</comment>
<feature type="repeat" description="Filamin" evidence="1">
    <location>
        <begin position="7"/>
        <end position="55"/>
    </location>
</feature>
<evidence type="ECO:0000313" key="3">
    <source>
        <dbReference type="Proteomes" id="UP000266721"/>
    </source>
</evidence>
<feature type="non-terminal residue" evidence="2">
    <location>
        <position position="1"/>
    </location>
</feature>
<keyword evidence="3" id="KW-1185">Reference proteome</keyword>
<dbReference type="Gene3D" id="2.60.40.10">
    <property type="entry name" value="Immunoglobulins"/>
    <property type="match status" value="2"/>
</dbReference>
<organism evidence="2 3">
    <name type="scientific">Mytilus galloprovincialis</name>
    <name type="common">Mediterranean mussel</name>
    <dbReference type="NCBI Taxonomy" id="29158"/>
    <lineage>
        <taxon>Eukaryota</taxon>
        <taxon>Metazoa</taxon>
        <taxon>Spiralia</taxon>
        <taxon>Lophotrochozoa</taxon>
        <taxon>Mollusca</taxon>
        <taxon>Bivalvia</taxon>
        <taxon>Autobranchia</taxon>
        <taxon>Pteriomorphia</taxon>
        <taxon>Mytilida</taxon>
        <taxon>Mytiloidea</taxon>
        <taxon>Mytilidae</taxon>
        <taxon>Mytilinae</taxon>
        <taxon>Mytilus</taxon>
    </lineage>
</organism>
<feature type="non-terminal residue" evidence="2">
    <location>
        <position position="131"/>
    </location>
</feature>
<evidence type="ECO:0000313" key="2">
    <source>
        <dbReference type="EMBL" id="OPL33002.1"/>
    </source>
</evidence>
<dbReference type="SMR" id="A0A3L5TSX4"/>